<evidence type="ECO:0000313" key="3">
    <source>
        <dbReference type="EMBL" id="KAG6488952.1"/>
    </source>
</evidence>
<feature type="compositionally biased region" description="Basic residues" evidence="2">
    <location>
        <begin position="275"/>
        <end position="292"/>
    </location>
</feature>
<feature type="compositionally biased region" description="Low complexity" evidence="2">
    <location>
        <begin position="247"/>
        <end position="258"/>
    </location>
</feature>
<dbReference type="AlphaFoldDB" id="A0A8J5FGG0"/>
<evidence type="ECO:0000256" key="2">
    <source>
        <dbReference type="SAM" id="MobiDB-lite"/>
    </source>
</evidence>
<proteinExistence type="predicted"/>
<feature type="coiled-coil region" evidence="1">
    <location>
        <begin position="177"/>
        <end position="204"/>
    </location>
</feature>
<gene>
    <name evidence="3" type="ORF">ZIOFF_050210</name>
</gene>
<protein>
    <submittedName>
        <fullName evidence="3">Uncharacterized protein</fullName>
    </submittedName>
</protein>
<dbReference type="PANTHER" id="PTHR36021">
    <property type="entry name" value="COREPRESSOR"/>
    <property type="match status" value="1"/>
</dbReference>
<comment type="caution">
    <text evidence="3">The sequence shown here is derived from an EMBL/GenBank/DDBJ whole genome shotgun (WGS) entry which is preliminary data.</text>
</comment>
<accession>A0A8J5FGG0</accession>
<evidence type="ECO:0000313" key="4">
    <source>
        <dbReference type="Proteomes" id="UP000734854"/>
    </source>
</evidence>
<sequence>MRTITDGWFISFTRVACCSFGQLKNIPHRNMGRIQEKTEDSLLVVEVFAKIKCGLSALKEYHPWEAEALILSSSGADPDQSAPNKLLLMILRRIPHNLILGSGAFLLSVESVNLKNSSLSLAAEVLREESYWIDSLEIHNVAFILFLMVQARPWDEVRSGLKNASLACVMKPLGYLVVEDELKRDELEADKDRMMREYRAQLDAERARKLALGRNHSASKSHHKKDRKSKESKKRSSKKRKHKRSSESSSSGSPSESSSSDDDYDSNDVRESRRSRSKRSKKKRKHRSRAKHSSSSCSDSEESDGPVRLSKFFGVTVAKR</sequence>
<keyword evidence="1" id="KW-0175">Coiled coil</keyword>
<feature type="compositionally biased region" description="Basic residues" evidence="2">
    <location>
        <begin position="217"/>
        <end position="244"/>
    </location>
</feature>
<organism evidence="3 4">
    <name type="scientific">Zingiber officinale</name>
    <name type="common">Ginger</name>
    <name type="synonym">Amomum zingiber</name>
    <dbReference type="NCBI Taxonomy" id="94328"/>
    <lineage>
        <taxon>Eukaryota</taxon>
        <taxon>Viridiplantae</taxon>
        <taxon>Streptophyta</taxon>
        <taxon>Embryophyta</taxon>
        <taxon>Tracheophyta</taxon>
        <taxon>Spermatophyta</taxon>
        <taxon>Magnoliopsida</taxon>
        <taxon>Liliopsida</taxon>
        <taxon>Zingiberales</taxon>
        <taxon>Zingiberaceae</taxon>
        <taxon>Zingiber</taxon>
    </lineage>
</organism>
<dbReference type="Proteomes" id="UP000734854">
    <property type="component" value="Unassembled WGS sequence"/>
</dbReference>
<reference evidence="3 4" key="1">
    <citation type="submission" date="2020-08" db="EMBL/GenBank/DDBJ databases">
        <title>Plant Genome Project.</title>
        <authorList>
            <person name="Zhang R.-G."/>
        </authorList>
    </citation>
    <scope>NUCLEOTIDE SEQUENCE [LARGE SCALE GENOMIC DNA]</scope>
    <source>
        <tissue evidence="3">Rhizome</tissue>
    </source>
</reference>
<keyword evidence="4" id="KW-1185">Reference proteome</keyword>
<dbReference type="PANTHER" id="PTHR36021:SF1">
    <property type="entry name" value="COREPRESSOR"/>
    <property type="match status" value="1"/>
</dbReference>
<feature type="region of interest" description="Disordered" evidence="2">
    <location>
        <begin position="211"/>
        <end position="320"/>
    </location>
</feature>
<evidence type="ECO:0000256" key="1">
    <source>
        <dbReference type="SAM" id="Coils"/>
    </source>
</evidence>
<dbReference type="EMBL" id="JACMSC010000014">
    <property type="protein sequence ID" value="KAG6488952.1"/>
    <property type="molecule type" value="Genomic_DNA"/>
</dbReference>
<name>A0A8J5FGG0_ZINOF</name>